<dbReference type="GO" id="GO:0032259">
    <property type="term" value="P:methylation"/>
    <property type="evidence" value="ECO:0007669"/>
    <property type="project" value="UniProtKB-KW"/>
</dbReference>
<organism evidence="6 7">
    <name type="scientific">Streptomyces millisiae</name>
    <dbReference type="NCBI Taxonomy" id="3075542"/>
    <lineage>
        <taxon>Bacteria</taxon>
        <taxon>Bacillati</taxon>
        <taxon>Actinomycetota</taxon>
        <taxon>Actinomycetes</taxon>
        <taxon>Kitasatosporales</taxon>
        <taxon>Streptomycetaceae</taxon>
        <taxon>Streptomyces</taxon>
    </lineage>
</organism>
<evidence type="ECO:0000256" key="2">
    <source>
        <dbReference type="ARBA" id="ARBA00022603"/>
    </source>
</evidence>
<keyword evidence="2 6" id="KW-0489">Methyltransferase</keyword>
<protein>
    <submittedName>
        <fullName evidence="6">Methyltransferase domain-containing protein</fullName>
    </submittedName>
</protein>
<feature type="region of interest" description="Disordered" evidence="4">
    <location>
        <begin position="200"/>
        <end position="226"/>
    </location>
</feature>
<feature type="domain" description="Methyltransferase type 11" evidence="5">
    <location>
        <begin position="44"/>
        <end position="142"/>
    </location>
</feature>
<evidence type="ECO:0000256" key="1">
    <source>
        <dbReference type="ARBA" id="ARBA00008361"/>
    </source>
</evidence>
<dbReference type="InterPro" id="IPR051052">
    <property type="entry name" value="Diverse_substrate_MTase"/>
</dbReference>
<dbReference type="PANTHER" id="PTHR44942:SF4">
    <property type="entry name" value="METHYLTRANSFERASE TYPE 11 DOMAIN-CONTAINING PROTEIN"/>
    <property type="match status" value="1"/>
</dbReference>
<dbReference type="CDD" id="cd02440">
    <property type="entry name" value="AdoMet_MTases"/>
    <property type="match status" value="1"/>
</dbReference>
<dbReference type="InterPro" id="IPR013216">
    <property type="entry name" value="Methyltransf_11"/>
</dbReference>
<keyword evidence="3" id="KW-0808">Transferase</keyword>
<proteinExistence type="inferred from homology"/>
<evidence type="ECO:0000256" key="4">
    <source>
        <dbReference type="SAM" id="MobiDB-lite"/>
    </source>
</evidence>
<comment type="similarity">
    <text evidence="1">Belongs to the methyltransferase superfamily.</text>
</comment>
<reference evidence="7" key="1">
    <citation type="submission" date="2023-07" db="EMBL/GenBank/DDBJ databases">
        <title>30 novel species of actinomycetes from the DSMZ collection.</title>
        <authorList>
            <person name="Nouioui I."/>
        </authorList>
    </citation>
    <scope>NUCLEOTIDE SEQUENCE [LARGE SCALE GENOMIC DNA]</scope>
    <source>
        <strain evidence="7">DSM 44918</strain>
    </source>
</reference>
<evidence type="ECO:0000259" key="5">
    <source>
        <dbReference type="Pfam" id="PF08241"/>
    </source>
</evidence>
<dbReference type="Gene3D" id="3.40.50.150">
    <property type="entry name" value="Vaccinia Virus protein VP39"/>
    <property type="match status" value="1"/>
</dbReference>
<dbReference type="SUPFAM" id="SSF53335">
    <property type="entry name" value="S-adenosyl-L-methionine-dependent methyltransferases"/>
    <property type="match status" value="1"/>
</dbReference>
<evidence type="ECO:0000313" key="7">
    <source>
        <dbReference type="Proteomes" id="UP001183420"/>
    </source>
</evidence>
<keyword evidence="7" id="KW-1185">Reference proteome</keyword>
<dbReference type="EMBL" id="JAVREM010000016">
    <property type="protein sequence ID" value="MDT0319735.1"/>
    <property type="molecule type" value="Genomic_DNA"/>
</dbReference>
<sequence>MTRTAALAANFDELADGYDHERHEEIARAVVAWVAPRPDEAAADVACGAGAVALHLAANRPGTARPVLAVDLSPRMIAVGRARAAALGGAPGIDWRVGDAVPLPVADQALDLVFCASALHFLGRRALADWRRVLRPGGRVVFTLPLATHFSPSGAIAELLAPDVPLPRSAREADELAAAGGFTEPDSRVLPLGTRRVVMTSATHPAGPSRPRIRTGGTGALPRPVG</sequence>
<dbReference type="RefSeq" id="WP_311599187.1">
    <property type="nucleotide sequence ID" value="NZ_JAVREM010000016.1"/>
</dbReference>
<dbReference type="Pfam" id="PF08241">
    <property type="entry name" value="Methyltransf_11"/>
    <property type="match status" value="1"/>
</dbReference>
<comment type="caution">
    <text evidence="6">The sequence shown here is derived from an EMBL/GenBank/DDBJ whole genome shotgun (WGS) entry which is preliminary data.</text>
</comment>
<gene>
    <name evidence="6" type="ORF">RNC47_15455</name>
</gene>
<evidence type="ECO:0000313" key="6">
    <source>
        <dbReference type="EMBL" id="MDT0319735.1"/>
    </source>
</evidence>
<dbReference type="Proteomes" id="UP001183420">
    <property type="component" value="Unassembled WGS sequence"/>
</dbReference>
<dbReference type="InterPro" id="IPR029063">
    <property type="entry name" value="SAM-dependent_MTases_sf"/>
</dbReference>
<name>A0ABU2LQ82_9ACTN</name>
<dbReference type="PANTHER" id="PTHR44942">
    <property type="entry name" value="METHYLTRANSF_11 DOMAIN-CONTAINING PROTEIN"/>
    <property type="match status" value="1"/>
</dbReference>
<evidence type="ECO:0000256" key="3">
    <source>
        <dbReference type="ARBA" id="ARBA00022679"/>
    </source>
</evidence>
<dbReference type="GO" id="GO:0008168">
    <property type="term" value="F:methyltransferase activity"/>
    <property type="evidence" value="ECO:0007669"/>
    <property type="project" value="UniProtKB-KW"/>
</dbReference>
<accession>A0ABU2LQ82</accession>